<dbReference type="EMBL" id="RSED01000008">
    <property type="protein sequence ID" value="RRS04115.1"/>
    <property type="molecule type" value="Genomic_DNA"/>
</dbReference>
<dbReference type="InterPro" id="IPR036873">
    <property type="entry name" value="Rhodanese-like_dom_sf"/>
</dbReference>
<dbReference type="HAMAP" id="MF_00469">
    <property type="entry name" value="TrhO"/>
    <property type="match status" value="1"/>
</dbReference>
<dbReference type="OrthoDB" id="9778326at2"/>
<protein>
    <recommendedName>
        <fullName evidence="1">tRNA uridine(34) hydroxylase</fullName>
        <ecNumber evidence="1">1.14.-.-</ecNumber>
    </recommendedName>
    <alternativeName>
        <fullName evidence="1">tRNA hydroxylation protein O</fullName>
    </alternativeName>
</protein>
<evidence type="ECO:0000313" key="3">
    <source>
        <dbReference type="EMBL" id="RRS04115.1"/>
    </source>
</evidence>
<dbReference type="Pfam" id="PF17773">
    <property type="entry name" value="UPF0176_N"/>
    <property type="match status" value="1"/>
</dbReference>
<dbReference type="CDD" id="cd01518">
    <property type="entry name" value="RHOD_YceA"/>
    <property type="match status" value="1"/>
</dbReference>
<comment type="caution">
    <text evidence="3">The sequence shown here is derived from an EMBL/GenBank/DDBJ whole genome shotgun (WGS) entry which is preliminary data.</text>
</comment>
<dbReference type="InterPro" id="IPR040503">
    <property type="entry name" value="TRHO_N"/>
</dbReference>
<accession>A0A3R8S7A9</accession>
<dbReference type="SUPFAM" id="SSF52821">
    <property type="entry name" value="Rhodanese/Cell cycle control phosphatase"/>
    <property type="match status" value="1"/>
</dbReference>
<keyword evidence="4" id="KW-1185">Reference proteome</keyword>
<comment type="function">
    <text evidence="1">Catalyzes oxygen-dependent 5-hydroxyuridine (ho5U) modification at position 34 in tRNAs.</text>
</comment>
<dbReference type="GO" id="GO:0006400">
    <property type="term" value="P:tRNA modification"/>
    <property type="evidence" value="ECO:0007669"/>
    <property type="project" value="UniProtKB-UniRule"/>
</dbReference>
<gene>
    <name evidence="1" type="primary">trhO</name>
    <name evidence="3" type="ORF">EIP75_12100</name>
</gene>
<dbReference type="GO" id="GO:0016705">
    <property type="term" value="F:oxidoreductase activity, acting on paired donors, with incorporation or reduction of molecular oxygen"/>
    <property type="evidence" value="ECO:0007669"/>
    <property type="project" value="UniProtKB-UniRule"/>
</dbReference>
<keyword evidence="1" id="KW-0819">tRNA processing</keyword>
<organism evidence="3 4">
    <name type="scientific">Aquabacterium soli</name>
    <dbReference type="NCBI Taxonomy" id="2493092"/>
    <lineage>
        <taxon>Bacteria</taxon>
        <taxon>Pseudomonadati</taxon>
        <taxon>Pseudomonadota</taxon>
        <taxon>Betaproteobacteria</taxon>
        <taxon>Burkholderiales</taxon>
        <taxon>Aquabacterium</taxon>
    </lineage>
</organism>
<dbReference type="SMART" id="SM00450">
    <property type="entry name" value="RHOD"/>
    <property type="match status" value="1"/>
</dbReference>
<evidence type="ECO:0000256" key="1">
    <source>
        <dbReference type="HAMAP-Rule" id="MF_00469"/>
    </source>
</evidence>
<dbReference type="Pfam" id="PF00581">
    <property type="entry name" value="Rhodanese"/>
    <property type="match status" value="1"/>
</dbReference>
<dbReference type="RefSeq" id="WP_125243519.1">
    <property type="nucleotide sequence ID" value="NZ_RSED01000008.1"/>
</dbReference>
<dbReference type="EC" id="1.14.-.-" evidence="1"/>
<dbReference type="PROSITE" id="PS50206">
    <property type="entry name" value="RHODANESE_3"/>
    <property type="match status" value="1"/>
</dbReference>
<sequence length="285" mass="32176">MSEPQALLHISFYKFVPLPDADAMAELLRELVAPLTGSVLVAPEGISGALAAPADLLDAFEHAMHHDPRLQGLFSDMPFKRSACATRPFWKVRVHRKDEIVALGVEGVTGVVPERASGNHLDPQAFRELIAQDDVVLIDNRNHFEYRLGRFKRAIDPGVGNFRDFPGYLREQAPRWQAEGKRVAMYCTGGIRCEKTSAWMQRDLGLDVYQLDGGIINFLHTLPDAERDWQGECFVFDNRVALDAHLQETDTTAHEVYNDTDDEAWRLERAQRLDSVDPKPSKGRR</sequence>
<dbReference type="Gene3D" id="3.30.70.100">
    <property type="match status" value="1"/>
</dbReference>
<dbReference type="Gene3D" id="3.40.250.10">
    <property type="entry name" value="Rhodanese-like domain"/>
    <property type="match status" value="1"/>
</dbReference>
<proteinExistence type="inferred from homology"/>
<evidence type="ECO:0000313" key="4">
    <source>
        <dbReference type="Proteomes" id="UP000269265"/>
    </source>
</evidence>
<evidence type="ECO:0000259" key="2">
    <source>
        <dbReference type="PROSITE" id="PS50206"/>
    </source>
</evidence>
<keyword evidence="1" id="KW-0560">Oxidoreductase</keyword>
<dbReference type="AlphaFoldDB" id="A0A3R8S7A9"/>
<dbReference type="PANTHER" id="PTHR43268">
    <property type="entry name" value="THIOSULFATE SULFURTRANSFERASE/RHODANESE-LIKE DOMAIN-CONTAINING PROTEIN 2"/>
    <property type="match status" value="1"/>
</dbReference>
<dbReference type="InterPro" id="IPR001763">
    <property type="entry name" value="Rhodanese-like_dom"/>
</dbReference>
<name>A0A3R8S7A9_9BURK</name>
<feature type="domain" description="Rhodanese" evidence="2">
    <location>
        <begin position="131"/>
        <end position="227"/>
    </location>
</feature>
<reference evidence="3 4" key="1">
    <citation type="submission" date="2018-12" db="EMBL/GenBank/DDBJ databases">
        <title>The whole draft genome of Aquabacterium sp. SJQ9.</title>
        <authorList>
            <person name="Sun L."/>
            <person name="Gao X."/>
            <person name="Chen W."/>
            <person name="Huang K."/>
        </authorList>
    </citation>
    <scope>NUCLEOTIDE SEQUENCE [LARGE SCALE GENOMIC DNA]</scope>
    <source>
        <strain evidence="3 4">SJQ9</strain>
    </source>
</reference>
<dbReference type="InterPro" id="IPR020936">
    <property type="entry name" value="TrhO"/>
</dbReference>
<dbReference type="PANTHER" id="PTHR43268:SF3">
    <property type="entry name" value="RHODANESE-LIKE DOMAIN-CONTAINING PROTEIN 7-RELATED"/>
    <property type="match status" value="1"/>
</dbReference>
<comment type="similarity">
    <text evidence="1">Belongs to the TrhO family.</text>
</comment>
<comment type="catalytic activity">
    <reaction evidence="1">
        <text>uridine(34) in tRNA + AH2 + O2 = 5-hydroxyuridine(34) in tRNA + A + H2O</text>
        <dbReference type="Rhea" id="RHEA:64224"/>
        <dbReference type="Rhea" id="RHEA-COMP:11727"/>
        <dbReference type="Rhea" id="RHEA-COMP:13381"/>
        <dbReference type="ChEBI" id="CHEBI:13193"/>
        <dbReference type="ChEBI" id="CHEBI:15377"/>
        <dbReference type="ChEBI" id="CHEBI:15379"/>
        <dbReference type="ChEBI" id="CHEBI:17499"/>
        <dbReference type="ChEBI" id="CHEBI:65315"/>
        <dbReference type="ChEBI" id="CHEBI:136877"/>
    </reaction>
</comment>
<dbReference type="Proteomes" id="UP000269265">
    <property type="component" value="Unassembled WGS sequence"/>
</dbReference>